<evidence type="ECO:0000313" key="1">
    <source>
        <dbReference type="EMBL" id="KAJ7986898.1"/>
    </source>
</evidence>
<sequence length="326" mass="36612">MRTNESCLFCHLFLSVLLVLKGFCQGNEFFNDNKGPLLPESYKIGWMEAIDDHKLISGITIPGTHDTMALHGGPVAECQAWDLEDQLKAGVRYLDLRIVAIENKLYLVHWVIYQHKTFIEVLKTVKAFLSTFKSETVVIRVKPELFSQNSVEMLIREIINDDKVVWVNSNMPTMGKARGKVVFVQAPGFKVGVPLLETDNEGNYEVRHIADKEKMIEQHLTQASSQCGKERPREQNICGIIRQHHFRFSCPLPCSDVCNNMAAPIALHLEFGGGAELLFDGVKEHHVTLPDQSEPSLVHTLPWTAVELAADTPFWPACLLALAPSL</sequence>
<protein>
    <submittedName>
        <fullName evidence="1">Uncharacterized protein</fullName>
    </submittedName>
</protein>
<proteinExistence type="predicted"/>
<dbReference type="Proteomes" id="UP001157502">
    <property type="component" value="Chromosome 33"/>
</dbReference>
<organism evidence="1 2">
    <name type="scientific">Dallia pectoralis</name>
    <name type="common">Alaska blackfish</name>
    <dbReference type="NCBI Taxonomy" id="75939"/>
    <lineage>
        <taxon>Eukaryota</taxon>
        <taxon>Metazoa</taxon>
        <taxon>Chordata</taxon>
        <taxon>Craniata</taxon>
        <taxon>Vertebrata</taxon>
        <taxon>Euteleostomi</taxon>
        <taxon>Actinopterygii</taxon>
        <taxon>Neopterygii</taxon>
        <taxon>Teleostei</taxon>
        <taxon>Protacanthopterygii</taxon>
        <taxon>Esociformes</taxon>
        <taxon>Umbridae</taxon>
        <taxon>Dallia</taxon>
    </lineage>
</organism>
<gene>
    <name evidence="1" type="ORF">DPEC_G00333170</name>
</gene>
<keyword evidence="2" id="KW-1185">Reference proteome</keyword>
<reference evidence="1" key="1">
    <citation type="submission" date="2021-05" db="EMBL/GenBank/DDBJ databases">
        <authorList>
            <person name="Pan Q."/>
            <person name="Jouanno E."/>
            <person name="Zahm M."/>
            <person name="Klopp C."/>
            <person name="Cabau C."/>
            <person name="Louis A."/>
            <person name="Berthelot C."/>
            <person name="Parey E."/>
            <person name="Roest Crollius H."/>
            <person name="Montfort J."/>
            <person name="Robinson-Rechavi M."/>
            <person name="Bouchez O."/>
            <person name="Lampietro C."/>
            <person name="Lopez Roques C."/>
            <person name="Donnadieu C."/>
            <person name="Postlethwait J."/>
            <person name="Bobe J."/>
            <person name="Dillon D."/>
            <person name="Chandos A."/>
            <person name="von Hippel F."/>
            <person name="Guiguen Y."/>
        </authorList>
    </citation>
    <scope>NUCLEOTIDE SEQUENCE</scope>
    <source>
        <strain evidence="1">YG-Jan2019</strain>
    </source>
</reference>
<accession>A0ACC2F6C9</accession>
<comment type="caution">
    <text evidence="1">The sequence shown here is derived from an EMBL/GenBank/DDBJ whole genome shotgun (WGS) entry which is preliminary data.</text>
</comment>
<dbReference type="EMBL" id="CM055760">
    <property type="protein sequence ID" value="KAJ7986898.1"/>
    <property type="molecule type" value="Genomic_DNA"/>
</dbReference>
<name>A0ACC2F6C9_DALPE</name>
<evidence type="ECO:0000313" key="2">
    <source>
        <dbReference type="Proteomes" id="UP001157502"/>
    </source>
</evidence>